<feature type="region of interest" description="Disordered" evidence="1">
    <location>
        <begin position="1"/>
        <end position="84"/>
    </location>
</feature>
<dbReference type="EMBL" id="CAUYUJ010014701">
    <property type="protein sequence ID" value="CAK0844890.1"/>
    <property type="molecule type" value="Genomic_DNA"/>
</dbReference>
<dbReference type="InterPro" id="IPR005913">
    <property type="entry name" value="dTDP_dehydrorham_reduct"/>
</dbReference>
<feature type="domain" description="RmlD-like substrate binding" evidence="2">
    <location>
        <begin position="92"/>
        <end position="372"/>
    </location>
</feature>
<organism evidence="3 4">
    <name type="scientific">Prorocentrum cordatum</name>
    <dbReference type="NCBI Taxonomy" id="2364126"/>
    <lineage>
        <taxon>Eukaryota</taxon>
        <taxon>Sar</taxon>
        <taxon>Alveolata</taxon>
        <taxon>Dinophyceae</taxon>
        <taxon>Prorocentrales</taxon>
        <taxon>Prorocentraceae</taxon>
        <taxon>Prorocentrum</taxon>
    </lineage>
</organism>
<name>A0ABN9TIB9_9DINO</name>
<evidence type="ECO:0000313" key="3">
    <source>
        <dbReference type="EMBL" id="CAK0844890.1"/>
    </source>
</evidence>
<dbReference type="Pfam" id="PF04321">
    <property type="entry name" value="RmlD_sub_bind"/>
    <property type="match status" value="1"/>
</dbReference>
<protein>
    <recommendedName>
        <fullName evidence="2">RmlD-like substrate binding domain-containing protein</fullName>
    </recommendedName>
</protein>
<sequence>MWDFDELDAMETQSQSSASELALRPPPSSLASLGTEAGLREDSDEGPLQSLAATAEDPAAAAVSGAAAPGPAGGEGAAGQSAAAAARGGPRRALVTGASGLLGRQVLLRFERRGWTVRGLAFNRCSGGLVRCNILERGELEAQFRDFGPSVVIHCAAERRPGSLETDPEYAARINAEATRCIGELCSEHDAWLVFLSTNYVFDGRGAPYAEDAVPNPLSVYGKTEACPGAAVVRVPLLYGPLESPEETSVSALLGPLLELSGAAEPTPKAFDNWQQRYPTSTEDLAAVLESFCDEAAAAGPERHGDFAGIFHWQANEMQTRYTMALAVAEIAGVDQALVAKSDEAPSQLSAPRPQFEEMRCTRLERLIGADREPGMFRSDFRQGLRQHLEPFLPKARVPVAEEVPAAAEAPTAQLAPAASAEADAPATAKAPAAAADAPASVEAPATAEPLAVAEAPAAAEAAASEAMAEASAAVGAPASEVPAAAEGHSAGAAAGMPAAVGASAVVEAPVAVQAPRVAPEAPVAADSSATAEAPAAAEPPAATEAPVAREVVLAVEAQAGVAEAPAARDAVGAALSTAQARAAAEAPAAAAEALAAEAAGEVLEARAQATTAAQATGAAEGPRAGPALLKPEKDGLLEKFSLQIRAERSRVHLKLEAEDFLKGMLGPCDDLEELLESLESLKAPLEAVQAAARGARGGGGGAPAAGAPAAEPQPEAVPQGLRDPPEQSSNPWGDMTEDKAYVDEEDRLLQKVSGGGSQPWAKAAAWDSWQASGSSWWDQGDHGRSGQWQQPASRHAWAASAPPGAGGGGPAPRGGGGGAAAARPAGPGDAGGPWGDMSGEDRGGARRVLGVAWPPIGPKDGPLSVTCVIGSCRGAAGWGGHETMFYMAGGCTNPVVDAEASWGHNLVNVPNNRTGKGGRVIGGTARLKDSEIIDI</sequence>
<dbReference type="PANTHER" id="PTHR10491:SF4">
    <property type="entry name" value="METHIONINE ADENOSYLTRANSFERASE 2 SUBUNIT BETA"/>
    <property type="match status" value="1"/>
</dbReference>
<evidence type="ECO:0000256" key="1">
    <source>
        <dbReference type="SAM" id="MobiDB-lite"/>
    </source>
</evidence>
<feature type="compositionally biased region" description="Low complexity" evidence="1">
    <location>
        <begin position="52"/>
        <end position="70"/>
    </location>
</feature>
<dbReference type="Gene3D" id="3.40.50.720">
    <property type="entry name" value="NAD(P)-binding Rossmann-like Domain"/>
    <property type="match status" value="1"/>
</dbReference>
<feature type="region of interest" description="Disordered" evidence="1">
    <location>
        <begin position="409"/>
        <end position="442"/>
    </location>
</feature>
<dbReference type="CDD" id="cd05254">
    <property type="entry name" value="dTDP_HR_like_SDR_e"/>
    <property type="match status" value="1"/>
</dbReference>
<feature type="compositionally biased region" description="Gly residues" evidence="1">
    <location>
        <begin position="805"/>
        <end position="820"/>
    </location>
</feature>
<feature type="region of interest" description="Disordered" evidence="1">
    <location>
        <begin position="695"/>
        <end position="737"/>
    </location>
</feature>
<dbReference type="Proteomes" id="UP001189429">
    <property type="component" value="Unassembled WGS sequence"/>
</dbReference>
<dbReference type="SUPFAM" id="SSF51735">
    <property type="entry name" value="NAD(P)-binding Rossmann-fold domains"/>
    <property type="match status" value="1"/>
</dbReference>
<feature type="compositionally biased region" description="Low complexity" evidence="1">
    <location>
        <begin position="705"/>
        <end position="721"/>
    </location>
</feature>
<gene>
    <name evidence="3" type="ORF">PCOR1329_LOCUS38862</name>
</gene>
<feature type="region of interest" description="Disordered" evidence="1">
    <location>
        <begin position="524"/>
        <end position="544"/>
    </location>
</feature>
<proteinExistence type="predicted"/>
<dbReference type="PANTHER" id="PTHR10491">
    <property type="entry name" value="DTDP-4-DEHYDRORHAMNOSE REDUCTASE"/>
    <property type="match status" value="1"/>
</dbReference>
<comment type="caution">
    <text evidence="3">The sequence shown here is derived from an EMBL/GenBank/DDBJ whole genome shotgun (WGS) entry which is preliminary data.</text>
</comment>
<keyword evidence="4" id="KW-1185">Reference proteome</keyword>
<dbReference type="InterPro" id="IPR036291">
    <property type="entry name" value="NAD(P)-bd_dom_sf"/>
</dbReference>
<evidence type="ECO:0000259" key="2">
    <source>
        <dbReference type="Pfam" id="PF04321"/>
    </source>
</evidence>
<feature type="region of interest" description="Disordered" evidence="1">
    <location>
        <begin position="750"/>
        <end position="844"/>
    </location>
</feature>
<evidence type="ECO:0000313" key="4">
    <source>
        <dbReference type="Proteomes" id="UP001189429"/>
    </source>
</evidence>
<reference evidence="3" key="1">
    <citation type="submission" date="2023-10" db="EMBL/GenBank/DDBJ databases">
        <authorList>
            <person name="Chen Y."/>
            <person name="Shah S."/>
            <person name="Dougan E. K."/>
            <person name="Thang M."/>
            <person name="Chan C."/>
        </authorList>
    </citation>
    <scope>NUCLEOTIDE SEQUENCE [LARGE SCALE GENOMIC DNA]</scope>
</reference>
<dbReference type="InterPro" id="IPR029903">
    <property type="entry name" value="RmlD-like-bd"/>
</dbReference>
<accession>A0ABN9TIB9</accession>